<dbReference type="Gene3D" id="2.60.40.10">
    <property type="entry name" value="Immunoglobulins"/>
    <property type="match status" value="1"/>
</dbReference>
<feature type="compositionally biased region" description="Basic and acidic residues" evidence="1">
    <location>
        <begin position="1705"/>
        <end position="1724"/>
    </location>
</feature>
<dbReference type="PROSITE" id="PS50853">
    <property type="entry name" value="FN3"/>
    <property type="match status" value="1"/>
</dbReference>
<evidence type="ECO:0000259" key="2">
    <source>
        <dbReference type="PROSITE" id="PS50853"/>
    </source>
</evidence>
<feature type="compositionally biased region" description="Polar residues" evidence="1">
    <location>
        <begin position="1582"/>
        <end position="1593"/>
    </location>
</feature>
<feature type="region of interest" description="Disordered" evidence="1">
    <location>
        <begin position="1214"/>
        <end position="1600"/>
    </location>
</feature>
<feature type="region of interest" description="Disordered" evidence="1">
    <location>
        <begin position="108"/>
        <end position="134"/>
    </location>
</feature>
<feature type="region of interest" description="Disordered" evidence="1">
    <location>
        <begin position="835"/>
        <end position="880"/>
    </location>
</feature>
<evidence type="ECO:0000313" key="3">
    <source>
        <dbReference type="EMBL" id="PWI73361.1"/>
    </source>
</evidence>
<dbReference type="Proteomes" id="UP000245956">
    <property type="component" value="Unassembled WGS sequence"/>
</dbReference>
<feature type="region of interest" description="Disordered" evidence="1">
    <location>
        <begin position="216"/>
        <end position="243"/>
    </location>
</feature>
<name>A0A2U3EFS5_PURLI</name>
<comment type="caution">
    <text evidence="3">The sequence shown here is derived from an EMBL/GenBank/DDBJ whole genome shotgun (WGS) entry which is preliminary data.</text>
</comment>
<feature type="compositionally biased region" description="Polar residues" evidence="1">
    <location>
        <begin position="1491"/>
        <end position="1505"/>
    </location>
</feature>
<feature type="region of interest" description="Disordered" evidence="1">
    <location>
        <begin position="295"/>
        <end position="314"/>
    </location>
</feature>
<organism evidence="3 4">
    <name type="scientific">Purpureocillium lilacinum</name>
    <name type="common">Paecilomyces lilacinus</name>
    <dbReference type="NCBI Taxonomy" id="33203"/>
    <lineage>
        <taxon>Eukaryota</taxon>
        <taxon>Fungi</taxon>
        <taxon>Dikarya</taxon>
        <taxon>Ascomycota</taxon>
        <taxon>Pezizomycotina</taxon>
        <taxon>Sordariomycetes</taxon>
        <taxon>Hypocreomycetidae</taxon>
        <taxon>Hypocreales</taxon>
        <taxon>Ophiocordycipitaceae</taxon>
        <taxon>Purpureocillium</taxon>
    </lineage>
</organism>
<feature type="compositionally biased region" description="Low complexity" evidence="1">
    <location>
        <begin position="1437"/>
        <end position="1449"/>
    </location>
</feature>
<dbReference type="SMART" id="SM00060">
    <property type="entry name" value="FN3"/>
    <property type="match status" value="1"/>
</dbReference>
<feature type="compositionally biased region" description="Low complexity" evidence="1">
    <location>
        <begin position="1359"/>
        <end position="1368"/>
    </location>
</feature>
<feature type="region of interest" description="Disordered" evidence="1">
    <location>
        <begin position="1612"/>
        <end position="1724"/>
    </location>
</feature>
<evidence type="ECO:0000313" key="4">
    <source>
        <dbReference type="Proteomes" id="UP000245956"/>
    </source>
</evidence>
<sequence length="1724" mass="187005">MACGDSNKERRAGVLVPQGREGWGGLGWAAAAHAHDSAGRGGTRKPLGQTAAAANESLMRSVRPRYLPVGCLVSRRRESSGGPVGGMLSVHWGTLPSPSLDVLLVCDPPKAPQGPPEGCPPGAASEPGRTDSQDRAVRAGIGRCPALGAAAEPREPRVLSLRRPSRGQGACFTESKVLTALPHKLQTQSSPKTSLVYYTRQGDSNQASSARALNAGQDRDLPSHSSLRFPACDGSESTQRQAPWLMSDPPGSACHEPAYTRRQAGRQPRTDVISHQPTVPGALVVTRRAARSGAGFAPRTWEQTPGRQGPEQDAGASFMRHSKRVPRSPPTLSNADAANMPRPRRLLLHCHADGQMWAVAANQRNANDPFHSRARRQIGRRDSFFMSSERCILGCLPRLIAGTNGGQAEIETSAPSWSRRRQVYKAPPALEALTTFQLGQPARLKVTDVSREEALDSSNGPWPHLSFPPERGRGGWKLPPVITYRRLGKTRQPAHEISICRGRAAALPANRVAAMAGVQPRTAPPSSPSTQAPALPSPFSLFFPSILPSPTTPLPPPSLQISAGISTTPARQGICYLSPCRPPAAALTTVENMSWETPTLTILCVVTFGLWWYRNLQSGTPSRSGHLHVGLTGLAVLYDFHGRARDWCTSTYDAAINATPVEQLKMVLTLGAIVWLLHRSWQTLWKPVPELVNILGVDIPLPPDVSLAGIGADSATLSWTRPTQRPVQSAANPAFATVGESPANETAITVTGLKPNHFYNIRVVAVGQNNFRTGSPLIRLKTFGKDGRPQLGNSRLPTSFVDPDHPRESGDESDNSDRPPLPFPTVEAAAVLDSGATAASRDSGPIISGQGQRRNTLRRHSPSVASTDQPQIKQPAPSETEMSLAELNEKFESIRKEIEDTQALFAKDEAEAQQQEEELRRERDRKRQLIKEKEEQTAQLKTMMRTTMEQMRAAEKERAKMEQQLKDKDAKKAKIRDTIAKYEREVERMRREREGFETQKIELAEKRDRDVQTLDQDNTDLQEKCAALEAELKDKGKQLQDLKDARKQLPGADDEQEEDKQMRREWEIKRANMHARLVSETKTNHMLAQQMRLLQEQLSSLHHQASSIASYYGAAAASNMDVEPPPSGQRKRLSLGSNTLPATTLPSPDRLPPAELNFQASIGFGNPSFAPGLFMDLAGDGTNEAQTEAEFKAAGGPLSPSAQTLLPSNIFEESEDADTMEPKSPILPEPITAGEDGPLHGPQSPASSSRSFQAFSSPQGSSQHLPLPFPPYTDNSDRNSLHVNSSPPPPIPTGHRFSSIFSTFQRNRGSRVSDEGGPPIGSLRPGQSQSFPTVSEENEPVASRRRLNLPFLSNRNSVGPSSGSSGPPITVSRPMAAWPLKGSPSAAFPDRDRELSRPASIASTELPRPSTDSGSIWGAPGEALGLNKNRFWSPNEGRWPSRSGSRRPSLQGSNPLTTSLASADDEILDDDALLDPHTMPSQVGVIGSRPPGSSKSMSQRLNPNAPTFMGNMGNIFRKDRDKDKDRAKDKGKGSAVGTPSIELPPSFDDSPSDSRMSRDTQSVHTQPSVSESHESLQLDPAVSNTASETNLAATYSKDPENVVRKLFRKGSSSKFSLSSRLGKESSLFKKAPGSASNSDKNMSAEHRSSLGDLDDLGEDAAVLGRSYDSMASSPSLGPSKSKEGREGGRMSSWRFSMSSIKKKGKDTPAKEKESLEMDRPQDDE</sequence>
<feature type="region of interest" description="Disordered" evidence="1">
    <location>
        <begin position="781"/>
        <end position="823"/>
    </location>
</feature>
<feature type="compositionally biased region" description="Basic and acidic residues" evidence="1">
    <location>
        <begin position="1516"/>
        <end position="1532"/>
    </location>
</feature>
<feature type="compositionally biased region" description="Polar residues" evidence="1">
    <location>
        <begin position="1325"/>
        <end position="1335"/>
    </location>
</feature>
<feature type="compositionally biased region" description="Pro residues" evidence="1">
    <location>
        <begin position="109"/>
        <end position="119"/>
    </location>
</feature>
<dbReference type="PANTHER" id="PTHR45615">
    <property type="entry name" value="MYOSIN HEAVY CHAIN, NON-MUSCLE"/>
    <property type="match status" value="1"/>
</dbReference>
<feature type="compositionally biased region" description="Acidic residues" evidence="1">
    <location>
        <begin position="1463"/>
        <end position="1473"/>
    </location>
</feature>
<protein>
    <submittedName>
        <fullName evidence="3">Fibronectin type III domain protein</fullName>
    </submittedName>
</protein>
<feature type="region of interest" description="Disordered" evidence="1">
    <location>
        <begin position="951"/>
        <end position="974"/>
    </location>
</feature>
<dbReference type="CDD" id="cd00063">
    <property type="entry name" value="FN3"/>
    <property type="match status" value="1"/>
</dbReference>
<feature type="compositionally biased region" description="Polar residues" evidence="1">
    <location>
        <begin position="1450"/>
        <end position="1459"/>
    </location>
</feature>
<evidence type="ECO:0000256" key="1">
    <source>
        <dbReference type="SAM" id="MobiDB-lite"/>
    </source>
</evidence>
<feature type="region of interest" description="Disordered" evidence="1">
    <location>
        <begin position="1120"/>
        <end position="1154"/>
    </location>
</feature>
<feature type="compositionally biased region" description="Basic and acidic residues" evidence="1">
    <location>
        <begin position="952"/>
        <end position="974"/>
    </location>
</feature>
<dbReference type="Pfam" id="PF00041">
    <property type="entry name" value="fn3"/>
    <property type="match status" value="1"/>
</dbReference>
<feature type="compositionally biased region" description="Polar residues" evidence="1">
    <location>
        <begin position="1560"/>
        <end position="1570"/>
    </location>
</feature>
<feature type="domain" description="Fibronectin type-III" evidence="2">
    <location>
        <begin position="699"/>
        <end position="785"/>
    </location>
</feature>
<dbReference type="PANTHER" id="PTHR45615:SF80">
    <property type="entry name" value="GRIP DOMAIN-CONTAINING PROTEIN"/>
    <property type="match status" value="1"/>
</dbReference>
<feature type="compositionally biased region" description="Basic and acidic residues" evidence="1">
    <location>
        <begin position="917"/>
        <end position="936"/>
    </location>
</feature>
<accession>A0A2U3EFS5</accession>
<dbReference type="EMBL" id="LCWV01000005">
    <property type="protein sequence ID" value="PWI73361.1"/>
    <property type="molecule type" value="Genomic_DNA"/>
</dbReference>
<feature type="compositionally biased region" description="Polar residues" evidence="1">
    <location>
        <begin position="863"/>
        <end position="872"/>
    </location>
</feature>
<dbReference type="InterPro" id="IPR036116">
    <property type="entry name" value="FN3_sf"/>
</dbReference>
<feature type="compositionally biased region" description="Low complexity" evidence="1">
    <location>
        <begin position="1242"/>
        <end position="1259"/>
    </location>
</feature>
<gene>
    <name evidence="3" type="ORF">PCL_10376</name>
</gene>
<feature type="region of interest" description="Disordered" evidence="1">
    <location>
        <begin position="904"/>
        <end position="937"/>
    </location>
</feature>
<dbReference type="SUPFAM" id="SSF49265">
    <property type="entry name" value="Fibronectin type III"/>
    <property type="match status" value="1"/>
</dbReference>
<feature type="compositionally biased region" description="Polar residues" evidence="1">
    <location>
        <begin position="1135"/>
        <end position="1146"/>
    </location>
</feature>
<feature type="compositionally biased region" description="Polar residues" evidence="1">
    <location>
        <begin position="1669"/>
        <end position="1678"/>
    </location>
</feature>
<dbReference type="InterPro" id="IPR013783">
    <property type="entry name" value="Ig-like_fold"/>
</dbReference>
<dbReference type="InterPro" id="IPR003961">
    <property type="entry name" value="FN3_dom"/>
</dbReference>
<proteinExistence type="predicted"/>
<reference evidence="3 4" key="1">
    <citation type="journal article" date="2016" name="Front. Microbiol.">
        <title>Genome and transcriptome sequences reveal the specific parasitism of the nematophagous Purpureocillium lilacinum 36-1.</title>
        <authorList>
            <person name="Xie J."/>
            <person name="Li S."/>
            <person name="Mo C."/>
            <person name="Xiao X."/>
            <person name="Peng D."/>
            <person name="Wang G."/>
            <person name="Xiao Y."/>
        </authorList>
    </citation>
    <scope>NUCLEOTIDE SEQUENCE [LARGE SCALE GENOMIC DNA]</scope>
    <source>
        <strain evidence="3 4">36-1</strain>
    </source>
</reference>